<dbReference type="Gramene" id="OMERI04G24690.6">
    <property type="protein sequence ID" value="OMERI04G24690.6"/>
    <property type="gene ID" value="OMERI04G24690"/>
</dbReference>
<dbReference type="Gramene" id="OMERI04G24690.1">
    <property type="protein sequence ID" value="OMERI04G24690.1"/>
    <property type="gene ID" value="OMERI04G24690"/>
</dbReference>
<evidence type="ECO:0000313" key="3">
    <source>
        <dbReference type="Proteomes" id="UP000008021"/>
    </source>
</evidence>
<keyword evidence="3" id="KW-1185">Reference proteome</keyword>
<proteinExistence type="predicted"/>
<dbReference type="Gramene" id="OMERI04G24690.2">
    <property type="protein sequence ID" value="OMERI04G24690.2"/>
    <property type="gene ID" value="OMERI04G24690"/>
</dbReference>
<dbReference type="Proteomes" id="UP000008021">
    <property type="component" value="Chromosome 4"/>
</dbReference>
<name>A0A0E0DK10_9ORYZ</name>
<evidence type="ECO:0000313" key="2">
    <source>
        <dbReference type="EnsemblPlants" id="OMERI04G24690.2"/>
    </source>
</evidence>
<evidence type="ECO:0000256" key="1">
    <source>
        <dbReference type="SAM" id="MobiDB-lite"/>
    </source>
</evidence>
<sequence>MGVKPRGRGIFEDSLLSRNPVHLLIRRAVWIWIRGEEFSRTLAAAAGAGELLLRLGVCPHHCVGRRRRGAGGGRSFRGFGGRFDPK</sequence>
<feature type="compositionally biased region" description="Gly residues" evidence="1">
    <location>
        <begin position="70"/>
        <end position="86"/>
    </location>
</feature>
<feature type="region of interest" description="Disordered" evidence="1">
    <location>
        <begin position="67"/>
        <end position="86"/>
    </location>
</feature>
<reference evidence="2" key="2">
    <citation type="submission" date="2018-05" db="EMBL/GenBank/DDBJ databases">
        <title>OmerRS3 (Oryza meridionalis Reference Sequence Version 3).</title>
        <authorList>
            <person name="Zhang J."/>
            <person name="Kudrna D."/>
            <person name="Lee S."/>
            <person name="Talag J."/>
            <person name="Welchert J."/>
            <person name="Wing R.A."/>
        </authorList>
    </citation>
    <scope>NUCLEOTIDE SEQUENCE [LARGE SCALE GENOMIC DNA]</scope>
    <source>
        <strain evidence="2">OR44</strain>
    </source>
</reference>
<dbReference type="EnsemblPlants" id="OMERI04G24690.2">
    <property type="protein sequence ID" value="OMERI04G24690.2"/>
    <property type="gene ID" value="OMERI04G24690"/>
</dbReference>
<accession>A0A0E0DK10</accession>
<dbReference type="EnsemblPlants" id="OMERI04G24690.6">
    <property type="protein sequence ID" value="OMERI04G24690.6"/>
    <property type="gene ID" value="OMERI04G24690"/>
</dbReference>
<reference evidence="2" key="1">
    <citation type="submission" date="2015-04" db="UniProtKB">
        <authorList>
            <consortium name="EnsemblPlants"/>
        </authorList>
    </citation>
    <scope>IDENTIFICATION</scope>
</reference>
<protein>
    <submittedName>
        <fullName evidence="2">Uncharacterized protein</fullName>
    </submittedName>
</protein>
<dbReference type="EnsemblPlants" id="OMERI04G24690.1">
    <property type="protein sequence ID" value="OMERI04G24690.1"/>
    <property type="gene ID" value="OMERI04G24690"/>
</dbReference>
<organism evidence="2">
    <name type="scientific">Oryza meridionalis</name>
    <dbReference type="NCBI Taxonomy" id="40149"/>
    <lineage>
        <taxon>Eukaryota</taxon>
        <taxon>Viridiplantae</taxon>
        <taxon>Streptophyta</taxon>
        <taxon>Embryophyta</taxon>
        <taxon>Tracheophyta</taxon>
        <taxon>Spermatophyta</taxon>
        <taxon>Magnoliopsida</taxon>
        <taxon>Liliopsida</taxon>
        <taxon>Poales</taxon>
        <taxon>Poaceae</taxon>
        <taxon>BOP clade</taxon>
        <taxon>Oryzoideae</taxon>
        <taxon>Oryzeae</taxon>
        <taxon>Oryzinae</taxon>
        <taxon>Oryza</taxon>
    </lineage>
</organism>
<dbReference type="AlphaFoldDB" id="A0A0E0DK10"/>
<dbReference type="HOGENOM" id="CLU_2501737_0_0_1"/>